<dbReference type="EMBL" id="JBBMFL010000016">
    <property type="protein sequence ID" value="MEQ2545766.1"/>
    <property type="molecule type" value="Genomic_DNA"/>
</dbReference>
<dbReference type="Proteomes" id="UP001460202">
    <property type="component" value="Unassembled WGS sequence"/>
</dbReference>
<sequence length="267" mass="29796">MTGMRKRVTVGFLSIVCLLFFSGMVSFLELSRLSRDTGEILKANKRNIELAKEMLDAAHEQNIAFIRLSVFGDRSCDSLCRTSMERLENTLLVAQSEALEKSFLDSLAFATTELRLLTDNFLAFGGVGSAAARTAAPVDANCADSLGSRWYSDEYQVLYGRLTAAIKSYMTSTQSSLVPRAEQMKKNAYRAVTPVLISVAVMIAIVLMLFYFMSLYCVTPIERMNKGLGDWLAFRVPFAVKGDFKDEVLELKEKIETLINLSKQNKV</sequence>
<proteinExistence type="predicted"/>
<keyword evidence="3" id="KW-1185">Reference proteome</keyword>
<evidence type="ECO:0000256" key="1">
    <source>
        <dbReference type="SAM" id="Phobius"/>
    </source>
</evidence>
<gene>
    <name evidence="2" type="ORF">WMO46_12515</name>
</gene>
<reference evidence="2 3" key="1">
    <citation type="submission" date="2024-03" db="EMBL/GenBank/DDBJ databases">
        <title>Human intestinal bacterial collection.</title>
        <authorList>
            <person name="Pauvert C."/>
            <person name="Hitch T.C.A."/>
            <person name="Clavel T."/>
        </authorList>
    </citation>
    <scope>NUCLEOTIDE SEQUENCE [LARGE SCALE GENOMIC DNA]</scope>
    <source>
        <strain evidence="2 3">CLA-KB-H122</strain>
    </source>
</reference>
<evidence type="ECO:0008006" key="4">
    <source>
        <dbReference type="Google" id="ProtNLM"/>
    </source>
</evidence>
<evidence type="ECO:0000313" key="3">
    <source>
        <dbReference type="Proteomes" id="UP001460202"/>
    </source>
</evidence>
<keyword evidence="1" id="KW-0812">Transmembrane</keyword>
<keyword evidence="1" id="KW-0472">Membrane</keyword>
<protein>
    <recommendedName>
        <fullName evidence="4">Chemotaxis methyl-accepting receptor HlyB-like 4HB MCP domain-containing protein</fullName>
    </recommendedName>
</protein>
<evidence type="ECO:0000313" key="2">
    <source>
        <dbReference type="EMBL" id="MEQ2545766.1"/>
    </source>
</evidence>
<name>A0ABV1GZC4_9BACT</name>
<accession>A0ABV1GZC4</accession>
<keyword evidence="1" id="KW-1133">Transmembrane helix</keyword>
<organism evidence="2 3">
    <name type="scientific">Alistipes intestinihominis</name>
    <dbReference type="NCBI Taxonomy" id="3133172"/>
    <lineage>
        <taxon>Bacteria</taxon>
        <taxon>Pseudomonadati</taxon>
        <taxon>Bacteroidota</taxon>
        <taxon>Bacteroidia</taxon>
        <taxon>Bacteroidales</taxon>
        <taxon>Rikenellaceae</taxon>
        <taxon>Alistipes</taxon>
    </lineage>
</organism>
<dbReference type="RefSeq" id="WP_349094443.1">
    <property type="nucleotide sequence ID" value="NZ_JBBMFL010000016.1"/>
</dbReference>
<feature type="transmembrane region" description="Helical" evidence="1">
    <location>
        <begin position="195"/>
        <end position="218"/>
    </location>
</feature>
<comment type="caution">
    <text evidence="2">The sequence shown here is derived from an EMBL/GenBank/DDBJ whole genome shotgun (WGS) entry which is preliminary data.</text>
</comment>